<organism evidence="1 2">
    <name type="scientific">Rehmannia glutinosa</name>
    <name type="common">Chinese foxglove</name>
    <dbReference type="NCBI Taxonomy" id="99300"/>
    <lineage>
        <taxon>Eukaryota</taxon>
        <taxon>Viridiplantae</taxon>
        <taxon>Streptophyta</taxon>
        <taxon>Embryophyta</taxon>
        <taxon>Tracheophyta</taxon>
        <taxon>Spermatophyta</taxon>
        <taxon>Magnoliopsida</taxon>
        <taxon>eudicotyledons</taxon>
        <taxon>Gunneridae</taxon>
        <taxon>Pentapetalae</taxon>
        <taxon>asterids</taxon>
        <taxon>lamiids</taxon>
        <taxon>Lamiales</taxon>
        <taxon>Orobanchaceae</taxon>
        <taxon>Rehmannieae</taxon>
        <taxon>Rehmannia</taxon>
    </lineage>
</organism>
<name>A0ABR0X6F5_REHGL</name>
<keyword evidence="2" id="KW-1185">Reference proteome</keyword>
<comment type="caution">
    <text evidence="1">The sequence shown here is derived from an EMBL/GenBank/DDBJ whole genome shotgun (WGS) entry which is preliminary data.</text>
</comment>
<dbReference type="Gene3D" id="3.60.10.10">
    <property type="entry name" value="Endonuclease/exonuclease/phosphatase"/>
    <property type="match status" value="1"/>
</dbReference>
<dbReference type="InterPro" id="IPR036691">
    <property type="entry name" value="Endo/exonu/phosph_ase_sf"/>
</dbReference>
<dbReference type="Proteomes" id="UP001318860">
    <property type="component" value="Unassembled WGS sequence"/>
</dbReference>
<dbReference type="EMBL" id="JABTTQ020000005">
    <property type="protein sequence ID" value="KAK6154938.1"/>
    <property type="molecule type" value="Genomic_DNA"/>
</dbReference>
<sequence length="127" mass="14857">MEELTEIEEHIVDLDVGQKSEGITQKESFFFLVGKLYSDKSWKPFYLIEVMKKAWKSRNSIDFVVLSDSLRHIDGMVNDGNDRWRLTGIYGWPKDAQKNLTWNLMRDLASSSESKWLCVGDFNEILF</sequence>
<evidence type="ECO:0008006" key="3">
    <source>
        <dbReference type="Google" id="ProtNLM"/>
    </source>
</evidence>
<gene>
    <name evidence="1" type="ORF">DH2020_009186</name>
</gene>
<protein>
    <recommendedName>
        <fullName evidence="3">Endonuclease/exonuclease/phosphatase domain-containing protein</fullName>
    </recommendedName>
</protein>
<dbReference type="SUPFAM" id="SSF56219">
    <property type="entry name" value="DNase I-like"/>
    <property type="match status" value="1"/>
</dbReference>
<reference evidence="1 2" key="1">
    <citation type="journal article" date="2021" name="Comput. Struct. Biotechnol. J.">
        <title>De novo genome assembly of the potent medicinal plant Rehmannia glutinosa using nanopore technology.</title>
        <authorList>
            <person name="Ma L."/>
            <person name="Dong C."/>
            <person name="Song C."/>
            <person name="Wang X."/>
            <person name="Zheng X."/>
            <person name="Niu Y."/>
            <person name="Chen S."/>
            <person name="Feng W."/>
        </authorList>
    </citation>
    <scope>NUCLEOTIDE SEQUENCE [LARGE SCALE GENOMIC DNA]</scope>
    <source>
        <strain evidence="1">DH-2019</strain>
    </source>
</reference>
<accession>A0ABR0X6F5</accession>
<proteinExistence type="predicted"/>
<evidence type="ECO:0000313" key="2">
    <source>
        <dbReference type="Proteomes" id="UP001318860"/>
    </source>
</evidence>
<evidence type="ECO:0000313" key="1">
    <source>
        <dbReference type="EMBL" id="KAK6154938.1"/>
    </source>
</evidence>